<sequence length="408" mass="45867">MACQRSARMQPRNLTSNDGLSPHSKFVILGQFGGVGGRLHRVLCLLLLLVVAMCFMSFGFWFLGVGSGVSGGVLGESELWGGGDGQRRYLYWGGGVDCPGKHCVRCGGLGHQESSLRCALEEAMFLNRTFVLPSIMCIANEHENARPSKHSEGRLESHGCSMAKLYDLALMSHTVPVILSDSKEWQDTLVRTDVVFVHVEGIKSDEFVHNLTFQQAHVINRTANRRAWFMECKNRHNRSAITLPYSFLPSMAAPRLRAAAELIKAELKDYDALHVRRGDKVKVHKDRSGVLRSMYAYLDRDTDPEAIRERIKPWIPAGRTLYIASDERQIHYFDKLSSKYRVVKSGNFSAILDPVVDNNYELFMVERLVLVGAKTLVKTWKEDAGDLSLSDEAKKKAHRWEHAVTDST</sequence>
<evidence type="ECO:0000259" key="2">
    <source>
        <dbReference type="Pfam" id="PF23272"/>
    </source>
</evidence>
<gene>
    <name evidence="3" type="ORF">KC19_9G161400</name>
</gene>
<dbReference type="GO" id="GO:0016757">
    <property type="term" value="F:glycosyltransferase activity"/>
    <property type="evidence" value="ECO:0007669"/>
    <property type="project" value="UniProtKB-KW"/>
</dbReference>
<keyword evidence="4" id="KW-1185">Reference proteome</keyword>
<organism evidence="3 4">
    <name type="scientific">Ceratodon purpureus</name>
    <name type="common">Fire moss</name>
    <name type="synonym">Dicranum purpureum</name>
    <dbReference type="NCBI Taxonomy" id="3225"/>
    <lineage>
        <taxon>Eukaryota</taxon>
        <taxon>Viridiplantae</taxon>
        <taxon>Streptophyta</taxon>
        <taxon>Embryophyta</taxon>
        <taxon>Bryophyta</taxon>
        <taxon>Bryophytina</taxon>
        <taxon>Bryopsida</taxon>
        <taxon>Dicranidae</taxon>
        <taxon>Pseudoditrichales</taxon>
        <taxon>Ditrichaceae</taxon>
        <taxon>Ceratodon</taxon>
    </lineage>
</organism>
<keyword evidence="1" id="KW-1133">Transmembrane helix</keyword>
<name>A0A8T0GSJ2_CERPU</name>
<dbReference type="GO" id="GO:0006004">
    <property type="term" value="P:fucose metabolic process"/>
    <property type="evidence" value="ECO:0007669"/>
    <property type="project" value="UniProtKB-KW"/>
</dbReference>
<dbReference type="AlphaFoldDB" id="A0A8T0GSJ2"/>
<feature type="transmembrane region" description="Helical" evidence="1">
    <location>
        <begin position="42"/>
        <end position="63"/>
    </location>
</feature>
<dbReference type="Gene3D" id="3.40.50.11350">
    <property type="match status" value="1"/>
</dbReference>
<dbReference type="EMBL" id="CM026430">
    <property type="protein sequence ID" value="KAG0562636.1"/>
    <property type="molecule type" value="Genomic_DNA"/>
</dbReference>
<evidence type="ECO:0000256" key="1">
    <source>
        <dbReference type="SAM" id="Phobius"/>
    </source>
</evidence>
<keyword evidence="1" id="KW-0812">Transmembrane</keyword>
<dbReference type="InterPro" id="IPR055503">
    <property type="entry name" value="DUF7075"/>
</dbReference>
<dbReference type="Proteomes" id="UP000822688">
    <property type="component" value="Chromosome 9"/>
</dbReference>
<evidence type="ECO:0000313" key="4">
    <source>
        <dbReference type="Proteomes" id="UP000822688"/>
    </source>
</evidence>
<dbReference type="Pfam" id="PF23272">
    <property type="entry name" value="DUF7075"/>
    <property type="match status" value="1"/>
</dbReference>
<proteinExistence type="predicted"/>
<keyword evidence="1" id="KW-0472">Membrane</keyword>
<feature type="domain" description="DUF7075" evidence="2">
    <location>
        <begin position="104"/>
        <end position="187"/>
    </location>
</feature>
<reference evidence="3" key="1">
    <citation type="submission" date="2020-06" db="EMBL/GenBank/DDBJ databases">
        <title>WGS assembly of Ceratodon purpureus strain R40.</title>
        <authorList>
            <person name="Carey S.B."/>
            <person name="Jenkins J."/>
            <person name="Shu S."/>
            <person name="Lovell J.T."/>
            <person name="Sreedasyam A."/>
            <person name="Maumus F."/>
            <person name="Tiley G.P."/>
            <person name="Fernandez-Pozo N."/>
            <person name="Barry K."/>
            <person name="Chen C."/>
            <person name="Wang M."/>
            <person name="Lipzen A."/>
            <person name="Daum C."/>
            <person name="Saski C.A."/>
            <person name="Payton A.C."/>
            <person name="Mcbreen J.C."/>
            <person name="Conrad R.E."/>
            <person name="Kollar L.M."/>
            <person name="Olsson S."/>
            <person name="Huttunen S."/>
            <person name="Landis J.B."/>
            <person name="Wickett N.J."/>
            <person name="Johnson M.G."/>
            <person name="Rensing S.A."/>
            <person name="Grimwood J."/>
            <person name="Schmutz J."/>
            <person name="Mcdaniel S.F."/>
        </authorList>
    </citation>
    <scope>NUCLEOTIDE SEQUENCE</scope>
    <source>
        <strain evidence="3">R40</strain>
    </source>
</reference>
<evidence type="ECO:0000313" key="3">
    <source>
        <dbReference type="EMBL" id="KAG0562636.1"/>
    </source>
</evidence>
<dbReference type="PANTHER" id="PTHR31469:SF8">
    <property type="entry name" value="OS07G0641000 PROTEIN"/>
    <property type="match status" value="1"/>
</dbReference>
<dbReference type="GO" id="GO:0005794">
    <property type="term" value="C:Golgi apparatus"/>
    <property type="evidence" value="ECO:0007669"/>
    <property type="project" value="TreeGrafter"/>
</dbReference>
<dbReference type="FunFam" id="3.40.50.11350:FF:000006">
    <property type="entry name" value="Calcium ion binding"/>
    <property type="match status" value="1"/>
</dbReference>
<comment type="caution">
    <text evidence="3">The sequence shown here is derived from an EMBL/GenBank/DDBJ whole genome shotgun (WGS) entry which is preliminary data.</text>
</comment>
<protein>
    <recommendedName>
        <fullName evidence="2">DUF7075 domain-containing protein</fullName>
    </recommendedName>
</protein>
<dbReference type="PANTHER" id="PTHR31469">
    <property type="entry name" value="OS07G0633600 PROTEIN"/>
    <property type="match status" value="1"/>
</dbReference>
<accession>A0A8T0GSJ2</accession>